<dbReference type="AlphaFoldDB" id="A0AAU9SPM5"/>
<reference evidence="2 3" key="1">
    <citation type="submission" date="2022-03" db="EMBL/GenBank/DDBJ databases">
        <authorList>
            <person name="Nunn A."/>
            <person name="Chopra R."/>
            <person name="Nunn A."/>
            <person name="Contreras Garrido A."/>
        </authorList>
    </citation>
    <scope>NUCLEOTIDE SEQUENCE [LARGE SCALE GENOMIC DNA]</scope>
</reference>
<evidence type="ECO:0000313" key="2">
    <source>
        <dbReference type="EMBL" id="CAH2070410.1"/>
    </source>
</evidence>
<dbReference type="Proteomes" id="UP000836841">
    <property type="component" value="Chromosome 6"/>
</dbReference>
<protein>
    <submittedName>
        <fullName evidence="2">Uncharacterized protein</fullName>
    </submittedName>
</protein>
<feature type="coiled-coil region" evidence="1">
    <location>
        <begin position="123"/>
        <end position="203"/>
    </location>
</feature>
<name>A0AAU9SPM5_THLAR</name>
<evidence type="ECO:0000256" key="1">
    <source>
        <dbReference type="SAM" id="Coils"/>
    </source>
</evidence>
<keyword evidence="1" id="KW-0175">Coiled coil</keyword>
<gene>
    <name evidence="2" type="ORF">TAV2_LOCUS19070</name>
</gene>
<keyword evidence="3" id="KW-1185">Reference proteome</keyword>
<accession>A0AAU9SPM5</accession>
<sequence length="227" mass="26130">MFDLFESSFGDRTWIFIWFVFAKSAVATPEQIKTLMKVDGFTNDKAKSHFTVLGKASISTWFRNMAHKLEYSLTLNLKDLTPEKKYLKSHTHSLQVGVEETYDDDELELDSLPVKKSKIESGLDREKQEKSGLSNHIDDVKKALMKKEAAYNMLGEETLKKQLTKDHKEAQKLLEETCHEQTMESLRNELGMKGDEIETLMEKIGDIKKSRVAKHVLTEKEEAQNID</sequence>
<evidence type="ECO:0000313" key="3">
    <source>
        <dbReference type="Proteomes" id="UP000836841"/>
    </source>
</evidence>
<feature type="non-terminal residue" evidence="2">
    <location>
        <position position="1"/>
    </location>
</feature>
<organism evidence="2 3">
    <name type="scientific">Thlaspi arvense</name>
    <name type="common">Field penny-cress</name>
    <dbReference type="NCBI Taxonomy" id="13288"/>
    <lineage>
        <taxon>Eukaryota</taxon>
        <taxon>Viridiplantae</taxon>
        <taxon>Streptophyta</taxon>
        <taxon>Embryophyta</taxon>
        <taxon>Tracheophyta</taxon>
        <taxon>Spermatophyta</taxon>
        <taxon>Magnoliopsida</taxon>
        <taxon>eudicotyledons</taxon>
        <taxon>Gunneridae</taxon>
        <taxon>Pentapetalae</taxon>
        <taxon>rosids</taxon>
        <taxon>malvids</taxon>
        <taxon>Brassicales</taxon>
        <taxon>Brassicaceae</taxon>
        <taxon>Thlaspideae</taxon>
        <taxon>Thlaspi</taxon>
    </lineage>
</organism>
<dbReference type="EMBL" id="OU466862">
    <property type="protein sequence ID" value="CAH2070410.1"/>
    <property type="molecule type" value="Genomic_DNA"/>
</dbReference>
<proteinExistence type="predicted"/>